<dbReference type="OrthoDB" id="9811476at2"/>
<evidence type="ECO:0000313" key="1">
    <source>
        <dbReference type="EMBL" id="QDV05393.1"/>
    </source>
</evidence>
<name>A0A518EMS8_9BACT</name>
<dbReference type="RefSeq" id="WP_145194804.1">
    <property type="nucleotide sequence ID" value="NZ_CP036434.1"/>
</dbReference>
<keyword evidence="2" id="KW-1185">Reference proteome</keyword>
<dbReference type="AlphaFoldDB" id="A0A518EMS8"/>
<accession>A0A518EMS8</accession>
<reference evidence="1 2" key="1">
    <citation type="submission" date="2019-02" db="EMBL/GenBank/DDBJ databases">
        <title>Deep-cultivation of Planctomycetes and their phenomic and genomic characterization uncovers novel biology.</title>
        <authorList>
            <person name="Wiegand S."/>
            <person name="Jogler M."/>
            <person name="Boedeker C."/>
            <person name="Pinto D."/>
            <person name="Vollmers J."/>
            <person name="Rivas-Marin E."/>
            <person name="Kohn T."/>
            <person name="Peeters S.H."/>
            <person name="Heuer A."/>
            <person name="Rast P."/>
            <person name="Oberbeckmann S."/>
            <person name="Bunk B."/>
            <person name="Jeske O."/>
            <person name="Meyerdierks A."/>
            <person name="Storesund J.E."/>
            <person name="Kallscheuer N."/>
            <person name="Luecker S."/>
            <person name="Lage O.M."/>
            <person name="Pohl T."/>
            <person name="Merkel B.J."/>
            <person name="Hornburger P."/>
            <person name="Mueller R.-W."/>
            <person name="Bruemmer F."/>
            <person name="Labrenz M."/>
            <person name="Spormann A.M."/>
            <person name="Op den Camp H."/>
            <person name="Overmann J."/>
            <person name="Amann R."/>
            <person name="Jetten M.S.M."/>
            <person name="Mascher T."/>
            <person name="Medema M.H."/>
            <person name="Devos D.P."/>
            <person name="Kaster A.-K."/>
            <person name="Ovreas L."/>
            <person name="Rohde M."/>
            <person name="Galperin M.Y."/>
            <person name="Jogler C."/>
        </authorList>
    </citation>
    <scope>NUCLEOTIDE SEQUENCE [LARGE SCALE GENOMIC DNA]</scope>
    <source>
        <strain evidence="1 2">Poly30</strain>
    </source>
</reference>
<sequence>MSAPEGHAVPSEEFAFVGVDGTRGRWISIALGPCGAFRTAILTDTLAEILDAFPHARAIGIDVPIGVPERISRTIEAEAKKRLAARSSTVFSVPPRVVLEAPTYAAARALAVELTGKSLSAQSYALRHNILEADRLLDARPRGVTDRVFEVHPELSFRALADRVLLSNKRSWNGAMERRQLLSDAGIDLPLDLGDAGKIPVDDVLDAAVAAWSAKRIAEGRANSVPSAPELDARGRPMAMWF</sequence>
<organism evidence="1 2">
    <name type="scientific">Saltatorellus ferox</name>
    <dbReference type="NCBI Taxonomy" id="2528018"/>
    <lineage>
        <taxon>Bacteria</taxon>
        <taxon>Pseudomonadati</taxon>
        <taxon>Planctomycetota</taxon>
        <taxon>Planctomycetia</taxon>
        <taxon>Planctomycetia incertae sedis</taxon>
        <taxon>Saltatorellus</taxon>
    </lineage>
</organism>
<proteinExistence type="predicted"/>
<evidence type="ECO:0008006" key="3">
    <source>
        <dbReference type="Google" id="ProtNLM"/>
    </source>
</evidence>
<evidence type="ECO:0000313" key="2">
    <source>
        <dbReference type="Proteomes" id="UP000320390"/>
    </source>
</evidence>
<dbReference type="Proteomes" id="UP000320390">
    <property type="component" value="Chromosome"/>
</dbReference>
<dbReference type="Pfam" id="PF04250">
    <property type="entry name" value="DUF429"/>
    <property type="match status" value="1"/>
</dbReference>
<dbReference type="EMBL" id="CP036434">
    <property type="protein sequence ID" value="QDV05393.1"/>
    <property type="molecule type" value="Genomic_DNA"/>
</dbReference>
<protein>
    <recommendedName>
        <fullName evidence="3">DUF429 domain-containing protein</fullName>
    </recommendedName>
</protein>
<dbReference type="InterPro" id="IPR007362">
    <property type="entry name" value="DUF429"/>
</dbReference>
<gene>
    <name evidence="1" type="ORF">Poly30_08900</name>
</gene>